<evidence type="ECO:0000259" key="2">
    <source>
        <dbReference type="Pfam" id="PF13962"/>
    </source>
</evidence>
<sequence length="614" mass="68591">MNIATFLEDHYHPLYLAALEGNWEVAKKFLEDDLDAAVAKITPMTSMTALQVAAGEGHGEFVEKITQLMTTEAILQRDLTGCTALHHAALAGSLRAAVALVNKCPALTNVLDLEGRTPLLVTAKLGFENRDLLWYLTLKTTDEQPSCPFTGPLAAELVLMLAASGCLDVLLYLVQRYEGLTTANMNRLSLLPSLAMTPSSFLSGIRLGCWERLVYSLVPRKSNGPPYSVTCIVDRQVEGSQQNGMITQPISNQATVLRWLQSLLFSASRRITPTCVERIQDAKHKHQCAVELVKRVCVKIGEREPIARAEFFLTTKVIYEAGSSGIIEILKTCYRFFPDLVWLPVTNDEQFLIHIAIRYRQEKTFNLFCETKSRNKIASSGLINSETILHLAAKLAPYSQLSTLSGAALQMQREIQWFKAVEKMLHPYLSNVWEKDGKTVRELFTIEHKELAEAGEKWMKDTSNSCMIVSTLIATFVFAAAFTVPGGLDGEGIPNFLWTNAFMVFAISDAASLFSSLTSLLMFLSILKARFAEEDFLMSLPRKLVVGLSSLFFAIATLHYAEQEIEMDFYSNWFAHFFPCFYVCVTSASIVYPNGQINIWIHFSPSEPLVIHCL</sequence>
<feature type="transmembrane region" description="Helical" evidence="1">
    <location>
        <begin position="496"/>
        <end position="524"/>
    </location>
</feature>
<dbReference type="STRING" id="981085.W9R6B0"/>
<proteinExistence type="predicted"/>
<dbReference type="InterPro" id="IPR026961">
    <property type="entry name" value="PGG_dom"/>
</dbReference>
<evidence type="ECO:0000313" key="4">
    <source>
        <dbReference type="Proteomes" id="UP000030645"/>
    </source>
</evidence>
<dbReference type="PANTHER" id="PTHR24177:SF365">
    <property type="entry name" value="ANKYRIN REPEAT-CONTAINING PROTEIN NPR4-LIKE ISOFORM X1"/>
    <property type="match status" value="1"/>
</dbReference>
<keyword evidence="1" id="KW-0472">Membrane</keyword>
<dbReference type="InterPro" id="IPR002110">
    <property type="entry name" value="Ankyrin_rpt"/>
</dbReference>
<dbReference type="SUPFAM" id="SSF48403">
    <property type="entry name" value="Ankyrin repeat"/>
    <property type="match status" value="1"/>
</dbReference>
<dbReference type="Pfam" id="PF13962">
    <property type="entry name" value="PGG"/>
    <property type="match status" value="1"/>
</dbReference>
<dbReference type="EMBL" id="KE343704">
    <property type="protein sequence ID" value="EXB38947.1"/>
    <property type="molecule type" value="Genomic_DNA"/>
</dbReference>
<accession>W9R6B0</accession>
<protein>
    <submittedName>
        <fullName evidence="3">Transient receptor potential cation channel subfamily A member 1</fullName>
    </submittedName>
</protein>
<dbReference type="PANTHER" id="PTHR24177">
    <property type="entry name" value="CASKIN"/>
    <property type="match status" value="1"/>
</dbReference>
<dbReference type="GO" id="GO:0016020">
    <property type="term" value="C:membrane"/>
    <property type="evidence" value="ECO:0007669"/>
    <property type="project" value="TreeGrafter"/>
</dbReference>
<dbReference type="Pfam" id="PF12796">
    <property type="entry name" value="Ank_2"/>
    <property type="match status" value="1"/>
</dbReference>
<dbReference type="eggNOG" id="KOG0504">
    <property type="taxonomic scope" value="Eukaryota"/>
</dbReference>
<gene>
    <name evidence="3" type="ORF">L484_027382</name>
</gene>
<feature type="transmembrane region" description="Helical" evidence="1">
    <location>
        <begin position="153"/>
        <end position="174"/>
    </location>
</feature>
<keyword evidence="1" id="KW-1133">Transmembrane helix</keyword>
<evidence type="ECO:0000313" key="3">
    <source>
        <dbReference type="EMBL" id="EXB38947.1"/>
    </source>
</evidence>
<keyword evidence="4" id="KW-1185">Reference proteome</keyword>
<dbReference type="AlphaFoldDB" id="W9R6B0"/>
<feature type="transmembrane region" description="Helical" evidence="1">
    <location>
        <begin position="573"/>
        <end position="592"/>
    </location>
</feature>
<feature type="transmembrane region" description="Helical" evidence="1">
    <location>
        <begin position="466"/>
        <end position="484"/>
    </location>
</feature>
<organism evidence="3 4">
    <name type="scientific">Morus notabilis</name>
    <dbReference type="NCBI Taxonomy" id="981085"/>
    <lineage>
        <taxon>Eukaryota</taxon>
        <taxon>Viridiplantae</taxon>
        <taxon>Streptophyta</taxon>
        <taxon>Embryophyta</taxon>
        <taxon>Tracheophyta</taxon>
        <taxon>Spermatophyta</taxon>
        <taxon>Magnoliopsida</taxon>
        <taxon>eudicotyledons</taxon>
        <taxon>Gunneridae</taxon>
        <taxon>Pentapetalae</taxon>
        <taxon>rosids</taxon>
        <taxon>fabids</taxon>
        <taxon>Rosales</taxon>
        <taxon>Moraceae</taxon>
        <taxon>Moreae</taxon>
        <taxon>Morus</taxon>
    </lineage>
</organism>
<dbReference type="Gene3D" id="1.25.40.20">
    <property type="entry name" value="Ankyrin repeat-containing domain"/>
    <property type="match status" value="1"/>
</dbReference>
<dbReference type="SMART" id="SM00248">
    <property type="entry name" value="ANK"/>
    <property type="match status" value="3"/>
</dbReference>
<dbReference type="Proteomes" id="UP000030645">
    <property type="component" value="Unassembled WGS sequence"/>
</dbReference>
<feature type="transmembrane region" description="Helical" evidence="1">
    <location>
        <begin position="544"/>
        <end position="561"/>
    </location>
</feature>
<keyword evidence="3" id="KW-0675">Receptor</keyword>
<name>W9R6B0_9ROSA</name>
<reference evidence="4" key="1">
    <citation type="submission" date="2013-01" db="EMBL/GenBank/DDBJ databases">
        <title>Draft Genome Sequence of a Mulberry Tree, Morus notabilis C.K. Schneid.</title>
        <authorList>
            <person name="He N."/>
            <person name="Zhao S."/>
        </authorList>
    </citation>
    <scope>NUCLEOTIDE SEQUENCE</scope>
</reference>
<feature type="domain" description="PGG" evidence="2">
    <location>
        <begin position="456"/>
        <end position="560"/>
    </location>
</feature>
<evidence type="ECO:0000256" key="1">
    <source>
        <dbReference type="SAM" id="Phobius"/>
    </source>
</evidence>
<keyword evidence="1" id="KW-0812">Transmembrane</keyword>
<dbReference type="InterPro" id="IPR036770">
    <property type="entry name" value="Ankyrin_rpt-contain_sf"/>
</dbReference>